<evidence type="ECO:0000313" key="2">
    <source>
        <dbReference type="EMBL" id="RIH62791.1"/>
    </source>
</evidence>
<keyword evidence="3" id="KW-1185">Reference proteome</keyword>
<dbReference type="InterPro" id="IPR010985">
    <property type="entry name" value="Ribbon_hlx_hlx"/>
</dbReference>
<proteinExistence type="predicted"/>
<feature type="domain" description="Ribbon-helix-helix protein CopG" evidence="1">
    <location>
        <begin position="7"/>
        <end position="41"/>
    </location>
</feature>
<dbReference type="GO" id="GO:0006355">
    <property type="term" value="P:regulation of DNA-templated transcription"/>
    <property type="evidence" value="ECO:0007669"/>
    <property type="project" value="InterPro"/>
</dbReference>
<dbReference type="InterPro" id="IPR002145">
    <property type="entry name" value="CopG"/>
</dbReference>
<organism evidence="2 3">
    <name type="scientific">Mariniphaga sediminis</name>
    <dbReference type="NCBI Taxonomy" id="1628158"/>
    <lineage>
        <taxon>Bacteria</taxon>
        <taxon>Pseudomonadati</taxon>
        <taxon>Bacteroidota</taxon>
        <taxon>Bacteroidia</taxon>
        <taxon>Marinilabiliales</taxon>
        <taxon>Prolixibacteraceae</taxon>
        <taxon>Mariniphaga</taxon>
    </lineage>
</organism>
<protein>
    <submittedName>
        <fullName evidence="2">Ribbon-helix-helix domain-containing protein</fullName>
    </submittedName>
</protein>
<comment type="caution">
    <text evidence="2">The sequence shown here is derived from an EMBL/GenBank/DDBJ whole genome shotgun (WGS) entry which is preliminary data.</text>
</comment>
<dbReference type="AlphaFoldDB" id="A0A399CWK5"/>
<name>A0A399CWK5_9BACT</name>
<dbReference type="EMBL" id="QWET01000037">
    <property type="protein sequence ID" value="RIH62791.1"/>
    <property type="molecule type" value="Genomic_DNA"/>
</dbReference>
<sequence length="77" mass="8915">MSVFTSTLPDELLQKLNEMAAKMAMPKNKIIEKALRIYLDQLTRAEYIKSYRQAGQDTEIMQIAEEGMEDYLKQLGE</sequence>
<dbReference type="Proteomes" id="UP000266441">
    <property type="component" value="Unassembled WGS sequence"/>
</dbReference>
<evidence type="ECO:0000313" key="3">
    <source>
        <dbReference type="Proteomes" id="UP000266441"/>
    </source>
</evidence>
<dbReference type="SUPFAM" id="SSF47598">
    <property type="entry name" value="Ribbon-helix-helix"/>
    <property type="match status" value="1"/>
</dbReference>
<dbReference type="InterPro" id="IPR013321">
    <property type="entry name" value="Arc_rbn_hlx_hlx"/>
</dbReference>
<dbReference type="RefSeq" id="WP_119352272.1">
    <property type="nucleotide sequence ID" value="NZ_JBFHKJ010000656.1"/>
</dbReference>
<accession>A0A399CWK5</accession>
<dbReference type="OrthoDB" id="826419at2"/>
<dbReference type="Gene3D" id="1.10.1220.10">
    <property type="entry name" value="Met repressor-like"/>
    <property type="match status" value="1"/>
</dbReference>
<evidence type="ECO:0000259" key="1">
    <source>
        <dbReference type="Pfam" id="PF01402"/>
    </source>
</evidence>
<dbReference type="Pfam" id="PF01402">
    <property type="entry name" value="RHH_1"/>
    <property type="match status" value="1"/>
</dbReference>
<gene>
    <name evidence="2" type="ORF">D1164_23085</name>
</gene>
<reference evidence="2 3" key="1">
    <citation type="journal article" date="2015" name="Int. J. Syst. Evol. Microbiol.">
        <title>Mariniphaga sediminis sp. nov., isolated from coastal sediment.</title>
        <authorList>
            <person name="Wang F.Q."/>
            <person name="Shen Q.Y."/>
            <person name="Chen G.J."/>
            <person name="Du Z.J."/>
        </authorList>
    </citation>
    <scope>NUCLEOTIDE SEQUENCE [LARGE SCALE GENOMIC DNA]</scope>
    <source>
        <strain evidence="2 3">SY21</strain>
    </source>
</reference>